<dbReference type="SUPFAM" id="SSF52540">
    <property type="entry name" value="P-loop containing nucleoside triphosphate hydrolases"/>
    <property type="match status" value="1"/>
</dbReference>
<dbReference type="PRINTS" id="PR01590">
    <property type="entry name" value="HTHFIS"/>
</dbReference>
<dbReference type="InterPro" id="IPR002078">
    <property type="entry name" value="Sigma_54_int"/>
</dbReference>
<sequence length="482" mass="51340">MTTTGLCEREQLAVARDTAPSHRLVASWRRSAGYGLPLDTVDPAFAGAVDDGSLFYESGHEILEGLHRTLGEEPVSLMLTDVDGLVLNRLCTDRRLLGALDDVSLAPGFDYSERFAGTTGLGLALADRVPTLVRGDQHYCTRLWGYTCAAAPVTDPGSGELVGSVNLTTWSQRSHTLLLALAQTAARATEGLMLARGRGRAPRPTSRGRVVRVPVPRDDAGLGPLWRAAEDRAMAALAGDGGVAVVGESGVGRSALLRAAHARRSGRRVLHVRPPEPEDVGSWLALWAPELDKPSTSVIVGRVDHLPAWAVDEVAGLLADGPAGSVSMTARDLAAVPEALRPHVGTVVELPPLRHRPDDVLPLAVRFAREARGRAVRVDPEAEQALTTYPWPGNATELRTVIRGAVAGADVVSVRDLPPEVRAGGRHRLTRLEALERDEIVRCLAEPGATPATAASALGMSRSTVYRRLARYGIRPPTGPAR</sequence>
<dbReference type="Gene3D" id="3.30.450.40">
    <property type="match status" value="1"/>
</dbReference>
<evidence type="ECO:0000256" key="4">
    <source>
        <dbReference type="ARBA" id="ARBA00023125"/>
    </source>
</evidence>
<gene>
    <name evidence="7" type="ORF">WCD74_25215</name>
</gene>
<evidence type="ECO:0000256" key="1">
    <source>
        <dbReference type="ARBA" id="ARBA00022741"/>
    </source>
</evidence>
<dbReference type="InterPro" id="IPR002197">
    <property type="entry name" value="HTH_Fis"/>
</dbReference>
<keyword evidence="8" id="KW-1185">Reference proteome</keyword>
<evidence type="ECO:0000313" key="7">
    <source>
        <dbReference type="EMBL" id="MEJ2871089.1"/>
    </source>
</evidence>
<dbReference type="PROSITE" id="PS50045">
    <property type="entry name" value="SIGMA54_INTERACT_4"/>
    <property type="match status" value="1"/>
</dbReference>
<dbReference type="Gene3D" id="1.10.10.60">
    <property type="entry name" value="Homeodomain-like"/>
    <property type="match status" value="1"/>
</dbReference>
<accession>A0ABU8MUT9</accession>
<keyword evidence="4" id="KW-0238">DNA-binding</keyword>
<reference evidence="7 8" key="1">
    <citation type="submission" date="2024-03" db="EMBL/GenBank/DDBJ databases">
        <title>Actinomycetospora sp. OC33-EN08, a novel actinomycete isolated from wild orchid (Aerides multiflora).</title>
        <authorList>
            <person name="Suriyachadkun C."/>
        </authorList>
    </citation>
    <scope>NUCLEOTIDE SEQUENCE [LARGE SCALE GENOMIC DNA]</scope>
    <source>
        <strain evidence="7 8">OC33-EN08</strain>
    </source>
</reference>
<name>A0ABU8MUT9_9PSEU</name>
<dbReference type="Proteomes" id="UP001385809">
    <property type="component" value="Unassembled WGS sequence"/>
</dbReference>
<dbReference type="Pfam" id="PF13384">
    <property type="entry name" value="HTH_23"/>
    <property type="match status" value="1"/>
</dbReference>
<dbReference type="Pfam" id="PF01590">
    <property type="entry name" value="GAF"/>
    <property type="match status" value="1"/>
</dbReference>
<dbReference type="RefSeq" id="WP_337697658.1">
    <property type="nucleotide sequence ID" value="NZ_JBBEGN010000018.1"/>
</dbReference>
<feature type="domain" description="Sigma-54 factor interaction" evidence="6">
    <location>
        <begin position="348"/>
        <end position="407"/>
    </location>
</feature>
<proteinExistence type="predicted"/>
<evidence type="ECO:0000313" key="8">
    <source>
        <dbReference type="Proteomes" id="UP001385809"/>
    </source>
</evidence>
<dbReference type="Pfam" id="PF25601">
    <property type="entry name" value="AAA_lid_14"/>
    <property type="match status" value="1"/>
</dbReference>
<dbReference type="EMBL" id="JBBEGN010000018">
    <property type="protein sequence ID" value="MEJ2871089.1"/>
    <property type="molecule type" value="Genomic_DNA"/>
</dbReference>
<evidence type="ECO:0000259" key="6">
    <source>
        <dbReference type="PROSITE" id="PS50045"/>
    </source>
</evidence>
<dbReference type="InterPro" id="IPR029016">
    <property type="entry name" value="GAF-like_dom_sf"/>
</dbReference>
<keyword evidence="2" id="KW-0067">ATP-binding</keyword>
<dbReference type="InterPro" id="IPR009057">
    <property type="entry name" value="Homeodomain-like_sf"/>
</dbReference>
<keyword evidence="5" id="KW-0804">Transcription</keyword>
<dbReference type="InterPro" id="IPR027417">
    <property type="entry name" value="P-loop_NTPase"/>
</dbReference>
<dbReference type="PANTHER" id="PTHR32071">
    <property type="entry name" value="TRANSCRIPTIONAL REGULATORY PROTEIN"/>
    <property type="match status" value="1"/>
</dbReference>
<evidence type="ECO:0000256" key="2">
    <source>
        <dbReference type="ARBA" id="ARBA00022840"/>
    </source>
</evidence>
<dbReference type="Gene3D" id="1.10.8.60">
    <property type="match status" value="1"/>
</dbReference>
<dbReference type="SUPFAM" id="SSF46689">
    <property type="entry name" value="Homeodomain-like"/>
    <property type="match status" value="1"/>
</dbReference>
<comment type="caution">
    <text evidence="7">The sequence shown here is derived from an EMBL/GenBank/DDBJ whole genome shotgun (WGS) entry which is preliminary data.</text>
</comment>
<evidence type="ECO:0000256" key="5">
    <source>
        <dbReference type="ARBA" id="ARBA00023163"/>
    </source>
</evidence>
<dbReference type="InterPro" id="IPR003018">
    <property type="entry name" value="GAF"/>
</dbReference>
<evidence type="ECO:0000256" key="3">
    <source>
        <dbReference type="ARBA" id="ARBA00023015"/>
    </source>
</evidence>
<keyword evidence="1" id="KW-0547">Nucleotide-binding</keyword>
<protein>
    <submittedName>
        <fullName evidence="7">GAF domain-containing protein</fullName>
    </submittedName>
</protein>
<organism evidence="7 8">
    <name type="scientific">Actinomycetospora aurantiaca</name>
    <dbReference type="NCBI Taxonomy" id="3129233"/>
    <lineage>
        <taxon>Bacteria</taxon>
        <taxon>Bacillati</taxon>
        <taxon>Actinomycetota</taxon>
        <taxon>Actinomycetes</taxon>
        <taxon>Pseudonocardiales</taxon>
        <taxon>Pseudonocardiaceae</taxon>
        <taxon>Actinomycetospora</taxon>
    </lineage>
</organism>
<dbReference type="InterPro" id="IPR058031">
    <property type="entry name" value="AAA_lid_NorR"/>
</dbReference>
<keyword evidence="3" id="KW-0805">Transcription regulation</keyword>